<name>A0A7S4IXS3_9STRA</name>
<dbReference type="AlphaFoldDB" id="A0A7S4IXS3"/>
<keyword evidence="4" id="KW-0443">Lipid metabolism</keyword>
<feature type="region of interest" description="Disordered" evidence="6">
    <location>
        <begin position="1"/>
        <end position="22"/>
    </location>
</feature>
<evidence type="ECO:0000256" key="3">
    <source>
        <dbReference type="ARBA" id="ARBA00022963"/>
    </source>
</evidence>
<dbReference type="SUPFAM" id="SSF49562">
    <property type="entry name" value="C2 domain (Calcium/lipid-binding domain, CaLB)"/>
    <property type="match status" value="1"/>
</dbReference>
<dbReference type="InterPro" id="IPR001711">
    <property type="entry name" value="PLipase_C_Pinositol-sp_Y"/>
</dbReference>
<dbReference type="SMART" id="SM00149">
    <property type="entry name" value="PLCYc"/>
    <property type="match status" value="1"/>
</dbReference>
<evidence type="ECO:0000256" key="1">
    <source>
        <dbReference type="ARBA" id="ARBA00012368"/>
    </source>
</evidence>
<feature type="compositionally biased region" description="Basic and acidic residues" evidence="6">
    <location>
        <begin position="739"/>
        <end position="772"/>
    </location>
</feature>
<evidence type="ECO:0000259" key="7">
    <source>
        <dbReference type="PROSITE" id="PS50004"/>
    </source>
</evidence>
<dbReference type="Gene3D" id="2.60.40.150">
    <property type="entry name" value="C2 domain"/>
    <property type="match status" value="1"/>
</dbReference>
<dbReference type="EC" id="3.1.4.11" evidence="1"/>
<evidence type="ECO:0000256" key="2">
    <source>
        <dbReference type="ARBA" id="ARBA00022801"/>
    </source>
</evidence>
<dbReference type="InterPro" id="IPR001192">
    <property type="entry name" value="PI-PLC_fam"/>
</dbReference>
<feature type="region of interest" description="Disordered" evidence="6">
    <location>
        <begin position="493"/>
        <end position="607"/>
    </location>
</feature>
<evidence type="ECO:0000256" key="5">
    <source>
        <dbReference type="SAM" id="Coils"/>
    </source>
</evidence>
<protein>
    <recommendedName>
        <fullName evidence="1">phosphoinositide phospholipase C</fullName>
        <ecNumber evidence="1">3.1.4.11</ecNumber>
    </recommendedName>
</protein>
<gene>
    <name evidence="9" type="ORF">OAUR00152_LOCUS16844</name>
</gene>
<feature type="compositionally biased region" description="Polar residues" evidence="6">
    <location>
        <begin position="293"/>
        <end position="303"/>
    </location>
</feature>
<evidence type="ECO:0000256" key="6">
    <source>
        <dbReference type="SAM" id="MobiDB-lite"/>
    </source>
</evidence>
<dbReference type="EMBL" id="HBKQ01024666">
    <property type="protein sequence ID" value="CAE2242715.1"/>
    <property type="molecule type" value="Transcribed_RNA"/>
</dbReference>
<evidence type="ECO:0000259" key="8">
    <source>
        <dbReference type="PROSITE" id="PS50008"/>
    </source>
</evidence>
<feature type="region of interest" description="Disordered" evidence="6">
    <location>
        <begin position="661"/>
        <end position="689"/>
    </location>
</feature>
<dbReference type="Pfam" id="PF00168">
    <property type="entry name" value="C2"/>
    <property type="match status" value="1"/>
</dbReference>
<sequence>MSPEDRLEEAQAESSRAKDEAAFQEKRAFNLQVKARRAEEHSRKLLKKLGWDVSEIEQRRAELEGDERDRLEEKRSRDSAIASVNASESSPLPLPRLDTSHIGDNPLERIRLTPCMSTATSHTEPATNKNGATESPFAFKDYDDDAAAGDDTLVFSSPAKQDRATEEDKEEEDKEEDAKQSPAKTGSSPKKSPRGKSANGETPLPSQDTQRSVDTDMDAQLDQLDKLVAVSGSSVLTDNDFSSKSYLGDTFEEDTFGLGENLPKVMKEGWLEAQDLWKGVDETEDDALEGAPTSFSAGSVLSSDTEDEPPAPSAERSPKPPVLRSTPPERPDSPIPEEEGLEIELLPVSEPEKNVPPPSPAKPVKSGEQGHGMEVQHFFAESVNQAKLRNAEADEAAMIAAKTTDKTARALRKASKGLSKAEEALYSAVQRERDLALHADRAASEARSNREHAEIAAQRVVTVRELLNKCEDRAASSETVAVTAVTEASISEERAADAEKRARRAQSNASHDRKKADEETAKEERLEKELRAMKRESADANNKANERHQKAEQIQEALDRVDEQLHILEGNEQYRSERRQAEAQRMEEATGGAGGGSGSGTGGGDSLSLALVRKHAQKTAERSDLVDKLAVSNSECGAAELNRKSLEEAYYRLRHRAQSQSKAASAARRQADQSTHVSEQLAEYAEEEREAANMRRDACVKAEACVTKAGSHQASMEQQVAEAERAAKEAEELAVSSRENAERLAERATKAKDISKEQEEVEQRREDKKRAENTLASATAVKEVADARAAEAKRHLDTAYEVFYQAKRVSVAEAHRHNAERRVERNAVDANDAAIELRRRAEEAKVQAENALLIAAEKVAAAKRARDYRDKKAMVADCSLALARITALHGVKFRYWEKSMAIPASHMHSISEGRMMQLSADGEIDGREDWIEFNKNHLTRVFPSRHARLRAAAPNFNPVPSWALGCQMVAVNFQACDDNLLLNDGRFRVNASSGYVLKPERLTDGRKARTVSRIASAIDPDLPCKLRVRVLSGYNIPAPENRMGRTGSISPRIRVALYDGSAEHGSKEATPQVHLTDKVRRNGLNPVWNERRGAGFYATVPDVAMLLITVWDSGDDGVARDDFIGAASMPVSCVREGYRSVPLFDAKHSRSGSHAFSSLLVKVDSRQ</sequence>
<accession>A0A7S4IXS3</accession>
<organism evidence="9">
    <name type="scientific">Odontella aurita</name>
    <dbReference type="NCBI Taxonomy" id="265563"/>
    <lineage>
        <taxon>Eukaryota</taxon>
        <taxon>Sar</taxon>
        <taxon>Stramenopiles</taxon>
        <taxon>Ochrophyta</taxon>
        <taxon>Bacillariophyta</taxon>
        <taxon>Mediophyceae</taxon>
        <taxon>Biddulphiophycidae</taxon>
        <taxon>Eupodiscales</taxon>
        <taxon>Odontellaceae</taxon>
        <taxon>Odontella</taxon>
    </lineage>
</organism>
<dbReference type="GO" id="GO:0048015">
    <property type="term" value="P:phosphatidylinositol-mediated signaling"/>
    <property type="evidence" value="ECO:0007669"/>
    <property type="project" value="TreeGrafter"/>
</dbReference>
<keyword evidence="3" id="KW-0442">Lipid degradation</keyword>
<dbReference type="InterPro" id="IPR035892">
    <property type="entry name" value="C2_domain_sf"/>
</dbReference>
<feature type="domain" description="PI-PLC Y-box" evidence="8">
    <location>
        <begin position="885"/>
        <end position="1002"/>
    </location>
</feature>
<dbReference type="Pfam" id="PF00387">
    <property type="entry name" value="PI-PLC-Y"/>
    <property type="match status" value="1"/>
</dbReference>
<dbReference type="SUPFAM" id="SSF51695">
    <property type="entry name" value="PLC-like phosphodiesterases"/>
    <property type="match status" value="1"/>
</dbReference>
<proteinExistence type="predicted"/>
<feature type="region of interest" description="Disordered" evidence="6">
    <location>
        <begin position="277"/>
        <end position="379"/>
    </location>
</feature>
<feature type="compositionally biased region" description="Low complexity" evidence="6">
    <location>
        <begin position="661"/>
        <end position="674"/>
    </location>
</feature>
<dbReference type="PROSITE" id="PS50004">
    <property type="entry name" value="C2"/>
    <property type="match status" value="1"/>
</dbReference>
<feature type="compositionally biased region" description="Basic and acidic residues" evidence="6">
    <location>
        <begin position="98"/>
        <end position="111"/>
    </location>
</feature>
<dbReference type="PROSITE" id="PS50008">
    <property type="entry name" value="PIPLC_Y_DOMAIN"/>
    <property type="match status" value="1"/>
</dbReference>
<dbReference type="GO" id="GO:0051209">
    <property type="term" value="P:release of sequestered calcium ion into cytosol"/>
    <property type="evidence" value="ECO:0007669"/>
    <property type="project" value="TreeGrafter"/>
</dbReference>
<evidence type="ECO:0000256" key="4">
    <source>
        <dbReference type="ARBA" id="ARBA00023098"/>
    </source>
</evidence>
<dbReference type="InterPro" id="IPR000008">
    <property type="entry name" value="C2_dom"/>
</dbReference>
<dbReference type="CDD" id="cd00275">
    <property type="entry name" value="C2_PLC_like"/>
    <property type="match status" value="1"/>
</dbReference>
<feature type="compositionally biased region" description="Gly residues" evidence="6">
    <location>
        <begin position="591"/>
        <end position="605"/>
    </location>
</feature>
<feature type="compositionally biased region" description="Basic and acidic residues" evidence="6">
    <location>
        <begin position="722"/>
        <end position="731"/>
    </location>
</feature>
<feature type="region of interest" description="Disordered" evidence="6">
    <location>
        <begin position="710"/>
        <end position="774"/>
    </location>
</feature>
<dbReference type="PANTHER" id="PTHR10336">
    <property type="entry name" value="PHOSPHOINOSITIDE-SPECIFIC PHOSPHOLIPASE C FAMILY PROTEIN"/>
    <property type="match status" value="1"/>
</dbReference>
<dbReference type="SMART" id="SM00239">
    <property type="entry name" value="C2"/>
    <property type="match status" value="1"/>
</dbReference>
<feature type="region of interest" description="Disordered" evidence="6">
    <location>
        <begin position="61"/>
        <end position="219"/>
    </location>
</feature>
<feature type="compositionally biased region" description="Polar residues" evidence="6">
    <location>
        <begin position="115"/>
        <end position="133"/>
    </location>
</feature>
<dbReference type="GO" id="GO:0004435">
    <property type="term" value="F:phosphatidylinositol-4,5-bisphosphate phospholipase C activity"/>
    <property type="evidence" value="ECO:0007669"/>
    <property type="project" value="UniProtKB-EC"/>
</dbReference>
<dbReference type="Gene3D" id="3.20.20.190">
    <property type="entry name" value="Phosphatidylinositol (PI) phosphodiesterase"/>
    <property type="match status" value="1"/>
</dbReference>
<dbReference type="GO" id="GO:0016042">
    <property type="term" value="P:lipid catabolic process"/>
    <property type="evidence" value="ECO:0007669"/>
    <property type="project" value="UniProtKB-KW"/>
</dbReference>
<keyword evidence="2" id="KW-0378">Hydrolase</keyword>
<feature type="compositionally biased region" description="Basic and acidic residues" evidence="6">
    <location>
        <begin position="572"/>
        <end position="588"/>
    </location>
</feature>
<feature type="compositionally biased region" description="Basic and acidic residues" evidence="6">
    <location>
        <begin position="61"/>
        <end position="78"/>
    </location>
</feature>
<dbReference type="InterPro" id="IPR017946">
    <property type="entry name" value="PLC-like_Pdiesterase_TIM-brl"/>
</dbReference>
<dbReference type="PANTHER" id="PTHR10336:SF36">
    <property type="entry name" value="1-PHOSPHATIDYLINOSITOL 4,5-BISPHOSPHATE PHOSPHODIESTERASE BETA-4"/>
    <property type="match status" value="1"/>
</dbReference>
<reference evidence="9" key="1">
    <citation type="submission" date="2021-01" db="EMBL/GenBank/DDBJ databases">
        <authorList>
            <person name="Corre E."/>
            <person name="Pelletier E."/>
            <person name="Niang G."/>
            <person name="Scheremetjew M."/>
            <person name="Finn R."/>
            <person name="Kale V."/>
            <person name="Holt S."/>
            <person name="Cochrane G."/>
            <person name="Meng A."/>
            <person name="Brown T."/>
            <person name="Cohen L."/>
        </authorList>
    </citation>
    <scope>NUCLEOTIDE SEQUENCE</scope>
    <source>
        <strain evidence="9">Isolate 1302-5</strain>
    </source>
</reference>
<feature type="coiled-coil region" evidence="5">
    <location>
        <begin position="827"/>
        <end position="858"/>
    </location>
</feature>
<feature type="domain" description="C2" evidence="7">
    <location>
        <begin position="1010"/>
        <end position="1145"/>
    </location>
</feature>
<feature type="compositionally biased region" description="Basic and acidic residues" evidence="6">
    <location>
        <begin position="510"/>
        <end position="566"/>
    </location>
</feature>
<evidence type="ECO:0000313" key="9">
    <source>
        <dbReference type="EMBL" id="CAE2242715.1"/>
    </source>
</evidence>
<keyword evidence="5" id="KW-0175">Coiled coil</keyword>